<dbReference type="EC" id="2.7.7.65" evidence="3"/>
<reference evidence="14" key="1">
    <citation type="journal article" date="2013" name="Genome Announc.">
        <title>Draft Genome Sequence of Agarivorans albus Strain MKT 106T, an Agarolytic Marine Bacterium.</title>
        <authorList>
            <person name="Yasuike M."/>
            <person name="Nakamura Y."/>
            <person name="Kai W."/>
            <person name="Fujiwara A."/>
            <person name="Fukui Y."/>
            <person name="Satomi M."/>
            <person name="Sano M."/>
        </authorList>
    </citation>
    <scope>NUCLEOTIDE SEQUENCE [LARGE SCALE GENOMIC DNA]</scope>
</reference>
<dbReference type="NCBIfam" id="TIGR00229">
    <property type="entry name" value="sensory_box"/>
    <property type="match status" value="1"/>
</dbReference>
<evidence type="ECO:0000256" key="11">
    <source>
        <dbReference type="SAM" id="Phobius"/>
    </source>
</evidence>
<feature type="transmembrane region" description="Helical" evidence="11">
    <location>
        <begin position="28"/>
        <end position="52"/>
    </location>
</feature>
<keyword evidence="4" id="KW-0597">Phosphoprotein</keyword>
<dbReference type="InterPro" id="IPR013655">
    <property type="entry name" value="PAS_fold_3"/>
</dbReference>
<dbReference type="PANTHER" id="PTHR45138">
    <property type="entry name" value="REGULATORY COMPONENTS OF SENSORY TRANSDUCTION SYSTEM"/>
    <property type="match status" value="1"/>
</dbReference>
<dbReference type="FunFam" id="3.30.70.270:FF:000001">
    <property type="entry name" value="Diguanylate cyclase domain protein"/>
    <property type="match status" value="1"/>
</dbReference>
<keyword evidence="11" id="KW-0812">Transmembrane</keyword>
<keyword evidence="5" id="KW-0808">Transferase</keyword>
<dbReference type="NCBIfam" id="TIGR00254">
    <property type="entry name" value="GGDEF"/>
    <property type="match status" value="1"/>
</dbReference>
<dbReference type="OrthoDB" id="9812260at2"/>
<evidence type="ECO:0000259" key="13">
    <source>
        <dbReference type="PROSITE" id="PS50887"/>
    </source>
</evidence>
<dbReference type="InterPro" id="IPR035965">
    <property type="entry name" value="PAS-like_dom_sf"/>
</dbReference>
<dbReference type="PROSITE" id="PS50887">
    <property type="entry name" value="GGDEF"/>
    <property type="match status" value="1"/>
</dbReference>
<dbReference type="InterPro" id="IPR029151">
    <property type="entry name" value="Sensor-like_sf"/>
</dbReference>
<feature type="transmembrane region" description="Helical" evidence="11">
    <location>
        <begin position="326"/>
        <end position="346"/>
    </location>
</feature>
<keyword evidence="6" id="KW-0547">Nucleotide-binding</keyword>
<evidence type="ECO:0000313" key="15">
    <source>
        <dbReference type="Proteomes" id="UP000014461"/>
    </source>
</evidence>
<dbReference type="Gene3D" id="3.30.450.20">
    <property type="entry name" value="PAS domain"/>
    <property type="match status" value="2"/>
</dbReference>
<evidence type="ECO:0000256" key="4">
    <source>
        <dbReference type="ARBA" id="ARBA00022553"/>
    </source>
</evidence>
<dbReference type="AlphaFoldDB" id="R9PLB7"/>
<evidence type="ECO:0000256" key="3">
    <source>
        <dbReference type="ARBA" id="ARBA00012528"/>
    </source>
</evidence>
<organism evidence="14 15">
    <name type="scientific">Agarivorans albus MKT 106</name>
    <dbReference type="NCBI Taxonomy" id="1331007"/>
    <lineage>
        <taxon>Bacteria</taxon>
        <taxon>Pseudomonadati</taxon>
        <taxon>Pseudomonadota</taxon>
        <taxon>Gammaproteobacteria</taxon>
        <taxon>Alteromonadales</taxon>
        <taxon>Alteromonadaceae</taxon>
        <taxon>Agarivorans</taxon>
    </lineage>
</organism>
<comment type="caution">
    <text evidence="14">The sequence shown here is derived from an EMBL/GenBank/DDBJ whole genome shotgun (WGS) entry which is preliminary data.</text>
</comment>
<dbReference type="InterPro" id="IPR050469">
    <property type="entry name" value="Diguanylate_Cyclase"/>
</dbReference>
<dbReference type="SMART" id="SM00267">
    <property type="entry name" value="GGDEF"/>
    <property type="match status" value="1"/>
</dbReference>
<dbReference type="SUPFAM" id="SSF55785">
    <property type="entry name" value="PYP-like sensor domain (PAS domain)"/>
    <property type="match status" value="1"/>
</dbReference>
<protein>
    <recommendedName>
        <fullName evidence="3">diguanylate cyclase</fullName>
        <ecNumber evidence="3">2.7.7.65</ecNumber>
    </recommendedName>
</protein>
<dbReference type="SUPFAM" id="SSF55073">
    <property type="entry name" value="Nucleotide cyclase"/>
    <property type="match status" value="1"/>
</dbReference>
<sequence length="654" mass="74141">MGLLVIPKVRLFNSETPLVRLLSKRKTIHLRIALVFVLFSLLITFFSSLVGWHYQKLAISSLLDEREQLEDLHTREAIEDIISSFENTLIAISSSDALDAVLTANQATTLPRLKLRQLFIALAKARPELLQLRYIDQLGHEQVRVNHSPQSRDFQLVLDDQLQDKSQRYYFQETKALQQGEIWHSYVDLNFENGELQRPLQPTMRVATPVYVNQMFRGIIILNIDASPLIEALKYSSVFLVSLIDAQGELLSHPDPSKSWSAYFPERGALSEVYPELIGELSPALMAAKHNYRMNLEDSFNNQQGLWVLKQPKQHALEELYKNSRYAVLTSTLIILVIALPLAWLVSIYPTNLQTKLVDTLHALRASRKLLDQHIMSSTTNSKGVITEFSSAAAKAFEVDRKSMIGKTHAAIRHPSTSTKVHRDLWDTILAGKPWQGELKNQTSSGKTLWIDTVITPRKDSHGEIYAFTQISHDITLHKAMEALSSTDSLTETHNRRKLDQLLEQQAQRYKRADEEFAIIIIDIDHFKQINDIYGHQAGDKVLIDVAASLKETVRQIDEVGRWGGEEFLVICPLTDLEGAYKLAEKLRAAIATKLFLPDKQITASFGVAQYLCDEATNHLVHRADLALYEAKSQGRNRVTTAPQELAEQAQNNR</sequence>
<gene>
    <name evidence="14" type="ORF">AALB_2242</name>
</gene>
<keyword evidence="9" id="KW-0902">Two-component regulatory system</keyword>
<evidence type="ECO:0000256" key="8">
    <source>
        <dbReference type="ARBA" id="ARBA00022840"/>
    </source>
</evidence>
<dbReference type="GO" id="GO:0043709">
    <property type="term" value="P:cell adhesion involved in single-species biofilm formation"/>
    <property type="evidence" value="ECO:0007669"/>
    <property type="project" value="TreeGrafter"/>
</dbReference>
<keyword evidence="7" id="KW-0418">Kinase</keyword>
<keyword evidence="11" id="KW-1133">Transmembrane helix</keyword>
<keyword evidence="11" id="KW-0472">Membrane</keyword>
<dbReference type="Gene3D" id="3.30.70.270">
    <property type="match status" value="1"/>
</dbReference>
<dbReference type="GO" id="GO:0005886">
    <property type="term" value="C:plasma membrane"/>
    <property type="evidence" value="ECO:0007669"/>
    <property type="project" value="TreeGrafter"/>
</dbReference>
<dbReference type="InterPro" id="IPR000700">
    <property type="entry name" value="PAS-assoc_C"/>
</dbReference>
<evidence type="ECO:0000256" key="9">
    <source>
        <dbReference type="ARBA" id="ARBA00023012"/>
    </source>
</evidence>
<evidence type="ECO:0000256" key="5">
    <source>
        <dbReference type="ARBA" id="ARBA00022679"/>
    </source>
</evidence>
<dbReference type="Pfam" id="PF08447">
    <property type="entry name" value="PAS_3"/>
    <property type="match status" value="1"/>
</dbReference>
<dbReference type="InterPro" id="IPR029787">
    <property type="entry name" value="Nucleotide_cyclase"/>
</dbReference>
<evidence type="ECO:0000313" key="14">
    <source>
        <dbReference type="EMBL" id="GAD02162.1"/>
    </source>
</evidence>
<dbReference type="EMBL" id="BARX01000014">
    <property type="protein sequence ID" value="GAD02162.1"/>
    <property type="molecule type" value="Genomic_DNA"/>
</dbReference>
<dbReference type="InterPro" id="IPR000014">
    <property type="entry name" value="PAS"/>
</dbReference>
<comment type="subcellular location">
    <subcellularLocation>
        <location evidence="2">Membrane</location>
    </subcellularLocation>
</comment>
<keyword evidence="8" id="KW-0067">ATP-binding</keyword>
<evidence type="ECO:0000256" key="7">
    <source>
        <dbReference type="ARBA" id="ARBA00022777"/>
    </source>
</evidence>
<accession>R9PLB7</accession>
<name>R9PLB7_AGAAL</name>
<feature type="domain" description="PAC" evidence="12">
    <location>
        <begin position="435"/>
        <end position="487"/>
    </location>
</feature>
<evidence type="ECO:0000256" key="1">
    <source>
        <dbReference type="ARBA" id="ARBA00001946"/>
    </source>
</evidence>
<dbReference type="CDD" id="cd01949">
    <property type="entry name" value="GGDEF"/>
    <property type="match status" value="1"/>
</dbReference>
<dbReference type="CDD" id="cd00130">
    <property type="entry name" value="PAS"/>
    <property type="match status" value="1"/>
</dbReference>
<dbReference type="GO" id="GO:0005524">
    <property type="term" value="F:ATP binding"/>
    <property type="evidence" value="ECO:0007669"/>
    <property type="project" value="UniProtKB-KW"/>
</dbReference>
<dbReference type="STRING" id="1331007.AALB_2242"/>
<dbReference type="GO" id="GO:1902201">
    <property type="term" value="P:negative regulation of bacterial-type flagellum-dependent cell motility"/>
    <property type="evidence" value="ECO:0007669"/>
    <property type="project" value="TreeGrafter"/>
</dbReference>
<comment type="cofactor">
    <cofactor evidence="1">
        <name>Mg(2+)</name>
        <dbReference type="ChEBI" id="CHEBI:18420"/>
    </cofactor>
</comment>
<evidence type="ECO:0000259" key="12">
    <source>
        <dbReference type="PROSITE" id="PS50113"/>
    </source>
</evidence>
<evidence type="ECO:0000256" key="10">
    <source>
        <dbReference type="ARBA" id="ARBA00034247"/>
    </source>
</evidence>
<evidence type="ECO:0000256" key="6">
    <source>
        <dbReference type="ARBA" id="ARBA00022741"/>
    </source>
</evidence>
<dbReference type="GO" id="GO:0052621">
    <property type="term" value="F:diguanylate cyclase activity"/>
    <property type="evidence" value="ECO:0007669"/>
    <property type="project" value="UniProtKB-EC"/>
</dbReference>
<dbReference type="Pfam" id="PF21623">
    <property type="entry name" value="HK_sensor_dom_bact"/>
    <property type="match status" value="1"/>
</dbReference>
<comment type="catalytic activity">
    <reaction evidence="10">
        <text>2 GTP = 3',3'-c-di-GMP + 2 diphosphate</text>
        <dbReference type="Rhea" id="RHEA:24898"/>
        <dbReference type="ChEBI" id="CHEBI:33019"/>
        <dbReference type="ChEBI" id="CHEBI:37565"/>
        <dbReference type="ChEBI" id="CHEBI:58805"/>
        <dbReference type="EC" id="2.7.7.65"/>
    </reaction>
</comment>
<dbReference type="PROSITE" id="PS50113">
    <property type="entry name" value="PAC"/>
    <property type="match status" value="1"/>
</dbReference>
<dbReference type="Pfam" id="PF00990">
    <property type="entry name" value="GGDEF"/>
    <property type="match status" value="1"/>
</dbReference>
<dbReference type="SUPFAM" id="SSF103190">
    <property type="entry name" value="Sensory domain-like"/>
    <property type="match status" value="1"/>
</dbReference>
<dbReference type="PANTHER" id="PTHR45138:SF9">
    <property type="entry name" value="DIGUANYLATE CYCLASE DGCM-RELATED"/>
    <property type="match status" value="1"/>
</dbReference>
<dbReference type="InterPro" id="IPR000160">
    <property type="entry name" value="GGDEF_dom"/>
</dbReference>
<dbReference type="InterPro" id="IPR043128">
    <property type="entry name" value="Rev_trsase/Diguanyl_cyclase"/>
</dbReference>
<dbReference type="InterPro" id="IPR048760">
    <property type="entry name" value="VP0354-like_sensor_dom"/>
</dbReference>
<evidence type="ECO:0000256" key="2">
    <source>
        <dbReference type="ARBA" id="ARBA00004370"/>
    </source>
</evidence>
<dbReference type="GO" id="GO:0000160">
    <property type="term" value="P:phosphorelay signal transduction system"/>
    <property type="evidence" value="ECO:0007669"/>
    <property type="project" value="UniProtKB-KW"/>
</dbReference>
<dbReference type="Proteomes" id="UP000014461">
    <property type="component" value="Unassembled WGS sequence"/>
</dbReference>
<proteinExistence type="predicted"/>
<feature type="domain" description="GGDEF" evidence="13">
    <location>
        <begin position="515"/>
        <end position="644"/>
    </location>
</feature>
<dbReference type="GO" id="GO:0016301">
    <property type="term" value="F:kinase activity"/>
    <property type="evidence" value="ECO:0007669"/>
    <property type="project" value="UniProtKB-KW"/>
</dbReference>
<keyword evidence="15" id="KW-1185">Reference proteome</keyword>